<accession>A0AAD9YI48</accession>
<evidence type="ECO:0000313" key="2">
    <source>
        <dbReference type="Proteomes" id="UP001281614"/>
    </source>
</evidence>
<dbReference type="AlphaFoldDB" id="A0AAD9YI48"/>
<comment type="caution">
    <text evidence="1">The sequence shown here is derived from an EMBL/GenBank/DDBJ whole genome shotgun (WGS) entry which is preliminary data.</text>
</comment>
<name>A0AAD9YI48_COLKA</name>
<sequence length="43" mass="4989">MLEWREEKCGVGLRCFLVSTTCTMSLFPSPNRSLMKYHRIIGP</sequence>
<organism evidence="1 2">
    <name type="scientific">Colletotrichum kahawae</name>
    <name type="common">Coffee berry disease fungus</name>
    <dbReference type="NCBI Taxonomy" id="34407"/>
    <lineage>
        <taxon>Eukaryota</taxon>
        <taxon>Fungi</taxon>
        <taxon>Dikarya</taxon>
        <taxon>Ascomycota</taxon>
        <taxon>Pezizomycotina</taxon>
        <taxon>Sordariomycetes</taxon>
        <taxon>Hypocreomycetidae</taxon>
        <taxon>Glomerellales</taxon>
        <taxon>Glomerellaceae</taxon>
        <taxon>Colletotrichum</taxon>
        <taxon>Colletotrichum gloeosporioides species complex</taxon>
    </lineage>
</organism>
<evidence type="ECO:0000313" key="1">
    <source>
        <dbReference type="EMBL" id="KAK2769316.1"/>
    </source>
</evidence>
<dbReference type="EMBL" id="VYYT01000112">
    <property type="protein sequence ID" value="KAK2769316.1"/>
    <property type="molecule type" value="Genomic_DNA"/>
</dbReference>
<dbReference type="Proteomes" id="UP001281614">
    <property type="component" value="Unassembled WGS sequence"/>
</dbReference>
<keyword evidence="2" id="KW-1185">Reference proteome</keyword>
<reference evidence="1" key="1">
    <citation type="submission" date="2023-02" db="EMBL/GenBank/DDBJ databases">
        <title>Colletotrichum kahawae CIFC_Que2 genome sequencing and assembly.</title>
        <authorList>
            <person name="Baroncelli R."/>
        </authorList>
    </citation>
    <scope>NUCLEOTIDE SEQUENCE</scope>
    <source>
        <strain evidence="1">CIFC_Que2</strain>
    </source>
</reference>
<proteinExistence type="predicted"/>
<gene>
    <name evidence="1" type="ORF">CKAH01_00923</name>
</gene>
<protein>
    <submittedName>
        <fullName evidence="1">Uncharacterized protein</fullName>
    </submittedName>
</protein>